<dbReference type="InterPro" id="IPR013108">
    <property type="entry name" value="Amidohydro_3"/>
</dbReference>
<dbReference type="InterPro" id="IPR032466">
    <property type="entry name" value="Metal_Hydrolase"/>
</dbReference>
<evidence type="ECO:0000313" key="3">
    <source>
        <dbReference type="Proteomes" id="UP000184080"/>
    </source>
</evidence>
<dbReference type="RefSeq" id="WP_073006268.1">
    <property type="nucleotide sequence ID" value="NZ_FQZO01000003.1"/>
</dbReference>
<dbReference type="EMBL" id="FQZO01000003">
    <property type="protein sequence ID" value="SHJ08936.1"/>
    <property type="molecule type" value="Genomic_DNA"/>
</dbReference>
<proteinExistence type="predicted"/>
<organism evidence="2 3">
    <name type="scientific">Clostridium amylolyticum</name>
    <dbReference type="NCBI Taxonomy" id="1121298"/>
    <lineage>
        <taxon>Bacteria</taxon>
        <taxon>Bacillati</taxon>
        <taxon>Bacillota</taxon>
        <taxon>Clostridia</taxon>
        <taxon>Eubacteriales</taxon>
        <taxon>Clostridiaceae</taxon>
        <taxon>Clostridium</taxon>
    </lineage>
</organism>
<dbReference type="SUPFAM" id="SSF51556">
    <property type="entry name" value="Metallo-dependent hydrolases"/>
    <property type="match status" value="1"/>
</dbReference>
<feature type="domain" description="Amidohydrolase 3" evidence="1">
    <location>
        <begin position="56"/>
        <end position="515"/>
    </location>
</feature>
<protein>
    <recommendedName>
        <fullName evidence="1">Amidohydrolase 3 domain-containing protein</fullName>
    </recommendedName>
</protein>
<accession>A0A1M6GG50</accession>
<evidence type="ECO:0000313" key="2">
    <source>
        <dbReference type="EMBL" id="SHJ08936.1"/>
    </source>
</evidence>
<dbReference type="InterPro" id="IPR011059">
    <property type="entry name" value="Metal-dep_hydrolase_composite"/>
</dbReference>
<dbReference type="OrthoDB" id="9767366at2"/>
<dbReference type="AlphaFoldDB" id="A0A1M6GG50"/>
<dbReference type="SUPFAM" id="SSF51338">
    <property type="entry name" value="Composite domain of metallo-dependent hydrolases"/>
    <property type="match status" value="1"/>
</dbReference>
<dbReference type="Gene3D" id="3.20.20.140">
    <property type="entry name" value="Metal-dependent hydrolases"/>
    <property type="match status" value="1"/>
</dbReference>
<gene>
    <name evidence="2" type="ORF">SAMN05444401_2106</name>
</gene>
<dbReference type="Pfam" id="PF07969">
    <property type="entry name" value="Amidohydro_3"/>
    <property type="match status" value="1"/>
</dbReference>
<keyword evidence="3" id="KW-1185">Reference proteome</keyword>
<sequence length="516" mass="58179">MSNDKAELLLKSNNIFTATTSLPMKGFVAIKKDKIIAVDTENNISDYIDVNTKILELGDKVVCPGFVDVHCFFTGYVLNFVGMDLSNAKAADDIIKLTKDYAKTLKTDDTLLAHGLDNKIIKSLTKEMLDEAFPQRPVVLFAKGNETCAMNSAAIKKYNFTPDTCYPEAYWRLLPEILSNKDFISQEFKKYMSMLNKRGITAVKEMGFDDFYGFTDVLEELEKNKELTLRVSFMSQPVAANMNLDFGEKMRQRFKGKFLEFSGYNRMTDGSISELCGHLKEPYSCDKNLYCAQDIDYEMIEEETLAADAKGFRFSLHAQGDAAISKVLDIYEKCQHKDGKLVNRHSITDIEFSDPADLERMGRMGVIAEIYPQIMSIANRNSKLSMIEEKIGMERGRYYWNRRKMADSGVLISCGTDLPLTIPNIPESIYHACGALFPEGGQPFNKENTLTISELLTAWTKGGQYNLYHEDMLGTLEPGKLADIAVLDGDVFNTPIEKIRDIKVCLTLVGGKIVYR</sequence>
<evidence type="ECO:0000259" key="1">
    <source>
        <dbReference type="Pfam" id="PF07969"/>
    </source>
</evidence>
<name>A0A1M6GG50_9CLOT</name>
<dbReference type="GO" id="GO:0016810">
    <property type="term" value="F:hydrolase activity, acting on carbon-nitrogen (but not peptide) bonds"/>
    <property type="evidence" value="ECO:0007669"/>
    <property type="project" value="InterPro"/>
</dbReference>
<dbReference type="Gene3D" id="2.30.40.10">
    <property type="entry name" value="Urease, subunit C, domain 1"/>
    <property type="match status" value="1"/>
</dbReference>
<dbReference type="PANTHER" id="PTHR22642:SF2">
    <property type="entry name" value="PROTEIN LONG AFTER FAR-RED 3"/>
    <property type="match status" value="1"/>
</dbReference>
<dbReference type="Gene3D" id="3.10.310.70">
    <property type="match status" value="1"/>
</dbReference>
<dbReference type="PANTHER" id="PTHR22642">
    <property type="entry name" value="IMIDAZOLONEPROPIONASE"/>
    <property type="match status" value="1"/>
</dbReference>
<dbReference type="STRING" id="1121298.SAMN05444401_2106"/>
<dbReference type="Proteomes" id="UP000184080">
    <property type="component" value="Unassembled WGS sequence"/>
</dbReference>
<reference evidence="2 3" key="1">
    <citation type="submission" date="2016-11" db="EMBL/GenBank/DDBJ databases">
        <authorList>
            <person name="Jaros S."/>
            <person name="Januszkiewicz K."/>
            <person name="Wedrychowicz H."/>
        </authorList>
    </citation>
    <scope>NUCLEOTIDE SEQUENCE [LARGE SCALE GENOMIC DNA]</scope>
    <source>
        <strain evidence="2 3">DSM 21864</strain>
    </source>
</reference>